<protein>
    <submittedName>
        <fullName evidence="1">Uncharacterized protein</fullName>
    </submittedName>
</protein>
<comment type="caution">
    <text evidence="1">The sequence shown here is derived from an EMBL/GenBank/DDBJ whole genome shotgun (WGS) entry which is preliminary data.</text>
</comment>
<name>A0ACC2RG47_9FUNG</name>
<organism evidence="1 2">
    <name type="scientific">Entomophthora muscae</name>
    <dbReference type="NCBI Taxonomy" id="34485"/>
    <lineage>
        <taxon>Eukaryota</taxon>
        <taxon>Fungi</taxon>
        <taxon>Fungi incertae sedis</taxon>
        <taxon>Zoopagomycota</taxon>
        <taxon>Entomophthoromycotina</taxon>
        <taxon>Entomophthoromycetes</taxon>
        <taxon>Entomophthorales</taxon>
        <taxon>Entomophthoraceae</taxon>
        <taxon>Entomophthora</taxon>
    </lineage>
</organism>
<proteinExistence type="predicted"/>
<evidence type="ECO:0000313" key="2">
    <source>
        <dbReference type="Proteomes" id="UP001165960"/>
    </source>
</evidence>
<gene>
    <name evidence="1" type="ORF">DSO57_1028490</name>
</gene>
<reference evidence="1" key="1">
    <citation type="submission" date="2022-04" db="EMBL/GenBank/DDBJ databases">
        <title>Genome of the entomopathogenic fungus Entomophthora muscae.</title>
        <authorList>
            <person name="Elya C."/>
            <person name="Lovett B.R."/>
            <person name="Lee E."/>
            <person name="Macias A.M."/>
            <person name="Hajek A.E."/>
            <person name="De Bivort B.L."/>
            <person name="Kasson M.T."/>
            <person name="De Fine Licht H.H."/>
            <person name="Stajich J.E."/>
        </authorList>
    </citation>
    <scope>NUCLEOTIDE SEQUENCE</scope>
    <source>
        <strain evidence="1">Berkeley</strain>
    </source>
</reference>
<evidence type="ECO:0000313" key="1">
    <source>
        <dbReference type="EMBL" id="KAJ9049066.1"/>
    </source>
</evidence>
<sequence>MDVIKLVEKHRGLLSEWDRKQHTFKSKYRPGQKAEQSIDSIPGKPWTLLNLIQLLAQYPSGLSEAVLRSELEVLWDQAQPEFHTGNEQRAVASFATQLMSKTRGAVLLLDDDLKYELRILSVEKLPGSTIDILVVADNDIELSSIGNLKYRIEAILHSKFLPLLNRGMFNETRFQKRSSVSLKIAGSLHVEIRQDSLFRLLPTINVVFNLHAGWEQFTSLLGRDPIVPLVDLPGYIRQAPGDMAQIGLWMKIVSIQALNPQRLRRVVEVQDASVKEPVAVIFSQAQVSLVRTLEVGGYLGLYFPRVAYSGVKVILEVEPATYLFYADPEGGNVGFKIEETKDQTFRLPQMTLKDIGPDMSAITMLVQIVTFTRNVPLKDPKGDKHHRCTLVVEDSTGISYVTFWEQAVAAIAESCIPGHLLLLQGIHTTAAPSQALPSNVFINAHPNERFQFTNISTLKGVFNTLSVASKILLTDLDSWFSSNINKTAYYVGECLITACIPVMIPNALQDKWFFTVQTHRHCRQPVKQYHANLLQGELRSRILGDYLPGQTETIYHCEHCSVCISQFDSQSELDRCFSLAWVLDDGTRQIICYGFWKASLDLLKISPAELLSIEGIDGADSTQPSFLLRLIQGSGIKTPPSFQMPAAARSIIGHRFRVGVSKLPDYFQLDESMATGFPFPKELGFCYSLNMAHPIDAIPLPVRPLETGF</sequence>
<dbReference type="Proteomes" id="UP001165960">
    <property type="component" value="Unassembled WGS sequence"/>
</dbReference>
<keyword evidence="2" id="KW-1185">Reference proteome</keyword>
<dbReference type="EMBL" id="QTSX02007281">
    <property type="protein sequence ID" value="KAJ9049066.1"/>
    <property type="molecule type" value="Genomic_DNA"/>
</dbReference>
<accession>A0ACC2RG47</accession>